<evidence type="ECO:0000256" key="2">
    <source>
        <dbReference type="ARBA" id="ARBA00004496"/>
    </source>
</evidence>
<feature type="compositionally biased region" description="Basic and acidic residues" evidence="7">
    <location>
        <begin position="2362"/>
        <end position="2391"/>
    </location>
</feature>
<evidence type="ECO:0000259" key="8">
    <source>
        <dbReference type="Pfam" id="PF17213"/>
    </source>
</evidence>
<keyword evidence="3" id="KW-0963">Cytoplasm</keyword>
<accession>A0A2T7NHJ3</accession>
<feature type="domain" description="HYDIN/VesB/CFA65-like Ig-like" evidence="9">
    <location>
        <begin position="4267"/>
        <end position="4362"/>
    </location>
</feature>
<protein>
    <submittedName>
        <fullName evidence="10">Uncharacterized protein</fullName>
    </submittedName>
</protein>
<feature type="domain" description="HYDIN/VesB/CFA65-like Ig-like" evidence="9">
    <location>
        <begin position="200"/>
        <end position="293"/>
    </location>
</feature>
<feature type="compositionally biased region" description="Basic and acidic residues" evidence="7">
    <location>
        <begin position="2403"/>
        <end position="2418"/>
    </location>
</feature>
<dbReference type="InterPro" id="IPR053879">
    <property type="entry name" value="HYDIN_VesB_CFA65-like_Ig"/>
</dbReference>
<feature type="compositionally biased region" description="Basic and acidic residues" evidence="7">
    <location>
        <begin position="2689"/>
        <end position="2728"/>
    </location>
</feature>
<evidence type="ECO:0000256" key="6">
    <source>
        <dbReference type="SAM" id="Coils"/>
    </source>
</evidence>
<evidence type="ECO:0000256" key="1">
    <source>
        <dbReference type="ARBA" id="ARBA00004138"/>
    </source>
</evidence>
<feature type="region of interest" description="Disordered" evidence="7">
    <location>
        <begin position="1953"/>
        <end position="1988"/>
    </location>
</feature>
<feature type="coiled-coil region" evidence="6">
    <location>
        <begin position="2011"/>
        <end position="2038"/>
    </location>
</feature>
<dbReference type="Proteomes" id="UP000245119">
    <property type="component" value="Linkage Group LG12"/>
</dbReference>
<dbReference type="InterPro" id="IPR033305">
    <property type="entry name" value="Hydin-like"/>
</dbReference>
<reference evidence="10 11" key="1">
    <citation type="submission" date="2018-04" db="EMBL/GenBank/DDBJ databases">
        <title>The genome of golden apple snail Pomacea canaliculata provides insight into stress tolerance and invasive adaptation.</title>
        <authorList>
            <person name="Liu C."/>
            <person name="Liu B."/>
            <person name="Ren Y."/>
            <person name="Zhang Y."/>
            <person name="Wang H."/>
            <person name="Li S."/>
            <person name="Jiang F."/>
            <person name="Yin L."/>
            <person name="Zhang G."/>
            <person name="Qian W."/>
            <person name="Fan W."/>
        </authorList>
    </citation>
    <scope>NUCLEOTIDE SEQUENCE [LARGE SCALE GENOMIC DNA]</scope>
    <source>
        <strain evidence="10">SZHN2017</strain>
        <tissue evidence="10">Muscle</tissue>
    </source>
</reference>
<evidence type="ECO:0000256" key="7">
    <source>
        <dbReference type="SAM" id="MobiDB-lite"/>
    </source>
</evidence>
<dbReference type="EMBL" id="PZQS01000012">
    <property type="protein sequence ID" value="PVD20612.1"/>
    <property type="molecule type" value="Genomic_DNA"/>
</dbReference>
<feature type="domain" description="HYDIN/VesB/CFA65-like Ig-like" evidence="9">
    <location>
        <begin position="461"/>
        <end position="560"/>
    </location>
</feature>
<feature type="region of interest" description="Disordered" evidence="7">
    <location>
        <begin position="1283"/>
        <end position="1345"/>
    </location>
</feature>
<feature type="region of interest" description="Disordered" evidence="7">
    <location>
        <begin position="3181"/>
        <end position="3216"/>
    </location>
</feature>
<comment type="subcellular location">
    <subcellularLocation>
        <location evidence="1">Cell projection</location>
        <location evidence="1">Cilium</location>
    </subcellularLocation>
    <subcellularLocation>
        <location evidence="2">Cytoplasm</location>
    </subcellularLocation>
</comment>
<feature type="compositionally biased region" description="Basic residues" evidence="7">
    <location>
        <begin position="2736"/>
        <end position="2749"/>
    </location>
</feature>
<evidence type="ECO:0000256" key="5">
    <source>
        <dbReference type="ARBA" id="ARBA00023273"/>
    </source>
</evidence>
<dbReference type="GO" id="GO:1904158">
    <property type="term" value="P:axonemal central apparatus assembly"/>
    <property type="evidence" value="ECO:0007669"/>
    <property type="project" value="TreeGrafter"/>
</dbReference>
<feature type="compositionally biased region" description="Acidic residues" evidence="7">
    <location>
        <begin position="1292"/>
        <end position="1314"/>
    </location>
</feature>
<dbReference type="GO" id="GO:0003341">
    <property type="term" value="P:cilium movement"/>
    <property type="evidence" value="ECO:0007669"/>
    <property type="project" value="TreeGrafter"/>
</dbReference>
<evidence type="ECO:0000256" key="3">
    <source>
        <dbReference type="ARBA" id="ARBA00022490"/>
    </source>
</evidence>
<feature type="compositionally biased region" description="Basic and acidic residues" evidence="7">
    <location>
        <begin position="2590"/>
        <end position="2601"/>
    </location>
</feature>
<feature type="compositionally biased region" description="Basic and acidic residues" evidence="7">
    <location>
        <begin position="1978"/>
        <end position="1988"/>
    </location>
</feature>
<proteinExistence type="predicted"/>
<name>A0A2T7NHJ3_POMCA</name>
<sequence length="5066" mass="569182">MPLGPFGEVVGTTGTLDALGEDGQNYKSKVIAPRNPKVVRSDDQEKKMKPSKFLFDMRLTTEQKLANTHIMHIPRKVELLDMGDTSLQKFSQVSIDEPLFQPFPSTIYFQNFEPFETYEVPLSLRNNDKVPRLVKVTHLDSPYFKIISPFNVGHKVGPGLPTVFRIQFIPDMKKDYEHELICHTEREKFVVPVYAIGARAILDFPDEINFPVCPVKYPSTRTLLIRNIGQREAKFSLEAEKPFSVTPEIGTLGIDDIMQVTIEFNPQKTGDWHGDLTISYDTGEKVHVSLYGAAQDANVRLDKNSVRMENTYLSMASQRTVVIFNRSDFIAHFRWTQFATQEEEDQQKLLQRIELDREENTDTDRFLDECVTDPTLRDKISILSRTFQNRQRMLERDPMLFEDDVIKIEPVEGDIWPQSNFEVSVVFRPREALQYTRTAFCEITGRQSRLPLRIRGDGAGPKVEFSFEVLDMGIIFIGSKHSYEIVLANKGDIDAIYSVLPNSSLFGPCFSFNPAEGIVMPGGHQAIQIAFSSSHLGDFSEEFSFQVDGLPDNLKVTLKGSVIGPTFQFDVPKLKFGIVSYGFKHSKTCTLMNTSLVPMSFHLRVPGDGTTPSICATSDMESLGHTDQPTPRQGILGSVKEFDILPSTGTIPPQSEMKVTITLTSNQIRKYENVLVVDVDHVGEEILSLPISAKCIVPTVTLLTPVMDFERCFLGYPYEHYIRLYNDSDLAAKYIIIPEKELNMENPSILYESREAKGIIAPHSLCEVPLMIRAQMLEEQEVSCFVAIFGSQEPPMHVHVTCIGEGPVVQITPPKVDWGTIKVLVDNTKKLLLSNESLIPAKFTAQMLRPNSVFSVYPQDGEIPPESDLEITVTAHLNDCVRFNDKLKLTFIESLSRLVPLCAYGQGTTITSDPPLLPLMDLGPSYSNRPLRKVFRLTNSGRRHQQLTWMTEGFGNSYSRKKHNRRNLPPITQSKKKDKTFQMEELGPVFEVMPSRFELKPGESIDFTLEGFVNEPQSVKEQLSCHAILGRTGGKELIMKIDVSAEFISPLLEFSTKSVFFRVDKSVKDTLEILTRSLEISNMSSLPLTILLTLNYPFSILLSTGETVQEMETCLECQQKQLLTIQFDPAYKEDLHIRIIDEVLHVAYKEHPHIDYVSLRGEVYFPNLEFEKTTLHFGCILNDTEVTRYVNITNNSPMQVKYKWSYLVGNVPTKVKRIARPRPLLIKKESVRAIEEEIEALQSTFDEEEEESGDSFRIKLEEEGEEDNQTSYESLRKQTFDERKLSLLREGSDEDEYTDDNKEGEESENSDDSDESQKNEMPLAVPEDIDTPEKGQLEQSQAEKDEDQLIMERLLLGSRLSLRVEEEEALRSNCILSALLEQEVEETPLASVEEVFDILPLYGILEPGETEQVTFTFFGHADIWGEVKAVCEVEGGPTYELTITGEAGQVEYHFDHKEINFGKQMYDTVAVAELVLINSGKVAFEYRALNMDPSMQSRPKPGCPILVPASGKIGPFGEQKLEVHFLPGVPECFHKTFAIQPPQNAPTELEIQMEIERLAVRDFALQMQIMTLPQSLPPFDLHPPDLNNNPNFSASARTMSTMPTPPAEESGEFSQSHHLRRKRLRPKLPEYLLDFGYVVLGTQQTHVVRATNTGWFPVSFKIERGNIHSMGFIVELDRVRNLPGAPDNETVDFVVTFDPRAANLQLGPVETVVFINIVNGPQVGLRLRGIVTMPDMEVSDDVLEFQEVKCGECKVITVQFHNHQQVRCDWFSGLEEEYKAKSQRFVPLYLRRKLRQEKKKPPHFEVLPASGSLMPGQRVNVQIKFMPTEEIFYEQRIPIRIAQSSQRLLLLCRGQGLEPRLEFDHQLVEFGPILPHSNGVEQEVVICNPCNFPIEFYSLEFDQQYLEEEKVLRLMRGYDEYSTILLPPRVPSEKLPNELLDFYDEQMKKLEEEERAKEEAKAEELQRQLEEKEEDALDDKVKQESEDIKTEQLPSVLTTTASATSGSIKETVQAAVSIDEAERKEERLEERIQESANGSLGVGELEITPISMAIARYLGIDLSAEGKAARNRRGLAIILHGAPMTGKSTVAIALARHYNAAMLTLDGVIMDAIASGNTSAGMRARQLCAEAAHRKAEEVRLQESEESEKKPAGLSVEAVTVHTQGGANPSVISSIGTVRKTSQLDTKSKEKGVKTLNTSSGEASSQIPSTPPLLTVPQPQRLSVSTNIAGEDGLLSCVFPEELLIEILSERLQLNDCHRGVIFDGLETLFSQNYFSTLNAILKALNNRRFIYFCTLKMDFSVLKEHEQLKKLKIEEEQKRKEEEELLRLEEMDEEEYDALSDSEKARTDEKRLVIKKARIKKEQEERAERERREKEAREEEERRREEEAKLKKSKKGKGGPPDPKEKDKKGAPQDKKGAPPATDRGQKSQGGARHDTDHKVPAPTDRPESHGTEKSDGHDDGKKKKAGKDGKKEKGGHLNQGDSMVSEEHKDNMNEEEILLMQRFRKFEVAQKDIADFLELWDRTTLQVQIPHSPSEPSEEEAKEPPQSAKKGKSKDKHEKEKEKLRQQQEKEMAEKAAKEAAAAAQGSGKDKPAKAKEEESLGIPHIVIDCSDHNTDPMEKLLSSRFLPSLEEVLDGLGMGPRGPPIPPPAVFAVVPYPVKRRAPLMAELGGRYIFVASSPDDPNVIVEEKTKDPDAEEEKSATPEKIGKEDHAARGKVKGAEKKATSGDPTTKERKRSADRKSRMARRNSAQISSPPPGATTPVSDGDNQRLSTFRWIVPANGEIMIRLRFQSEELGQFDQTFNFEIVSTRRRYQLFCRGVCAFPTISKEPRIVFPSRKKNMKPDEIVNKKYILMNETFEFGPLLVGKSRERYKEGRYPENMESFKIFNSSPMEAEVSFCFFTDSKGETFLLDPPSGTLKPNDSMALTVWAYPKGPGRFEDAVVVCIRDNPEPVVFKVACDGFRPELELDKKVLHFDKISDADNIMGVVSTEPIQVIAEAYDVALDMSFPKGTDGGLDFGTMRVNEERKEVCTLKNKGKYDIAYSFVLENVDPGCPDLASFFSVIPTKGTLTPVDRPTQVQVIFKSPREVIVRDQPVLKCLVIEPNLNEGGEVIANIPVKISVKAVYTKFNIQPSSDVNFGCLLVNSKKTRTFTIENKGEFEFRYTITKYMKEAVSQTNVRQQRPVVKGEKRDGSSSGRSVARPKKADSLRQEQGGQSRLMLGMFTIFPAFGMITPNNQQVITVDCVAETQAHAEEELSIDITDRNPKAYPSGILYKLIAEACIPSINTDDIGSIFEEHRICKSLNAWHNSTDEGIGGVYVELEKRFIFNSVIVGCKAKARFKIHNPTKVPCDLLFSLKPLSSQKTASKTQEAFEVDPQRASMPSHGFLYVTISFSPQSMQSYFAVFEAAIEGITPNQPRGKPLTFEIAGEGNLPRVTVVKPMIRSKHGQPLLLFKKILVGRTQILPFELLNEGTLPCKVNIDLLDPDGVFVLQSTSNTQNVAGDMIDDLHRRPHTVSISINMQEVATFTVTFRPTQAQRSVAHIRMSVVDNQYEDSVVQLVGEGYQDDITLDNITSVFKENTLPEDLEGNMADVNVAAARPNLMVFGNCYINEPRTLSLTMTNHSKTDCIRFSWPDHPHLRFCPQVGHLHAGCSKDVSVTFCTNTPKTMVEEVVAARVVKITFEKPAEQVSDWDDRIRTVKWVDIPPVSSQVPDNTVNKFPSATLQTGRGLKKKVVETEPEPACTEVVESARNVELLVSVVCDYSKYTCDCESVCFRNTLMFQTRMYEVLLNNVGEVAMDYSWQIVMENSTFQSLQRSVTFISEGDRSESRADMMGSSDLPFSIDPQFGTIPAGKKASCIIKFSPLDVNEYEGRLICSIPNLENNIQGPVIGVKGRSMMPFCHFELIDSDYLSGARRDLSLLDSGIAPRISLDPNTRVIEFEVVGIGLHSVKEFCIVNPTSSKYNFEWLCEDETDNKASPCFRCLTPRGEICSGRKSKVGFEFVSNTLDIVESLWCFVIPEQNITVPFLLVGHTREPNVILDRSHLSFKALLIGSEAVETVNLINHETIPYSFQFLEESCHTEGFGAHLRVEPMSGQIPPKSRLAINLSFAPNSEKVVNFNLVCKVQRRLKPITLNVKAEGYTMNCIVLCEDSAGNRIQLTSRGTNQIHFGDVEINETAIRQLHIINSGKFNFDYTWSLNKSALHSNMIAINPVSGSVTSKETEKCLLSFCPPTRTILRRCELMLGISKGPSFTISVMGQGVTPGLHFSFHSYNFGNAFVHHAGMPALTTVLKLTNKDKKDVSVECQYEATPQLHHSFEAKVIPCGESIDIPFTFYPREARRYQELVNFEINGLSKQTVEFVGNGCEMKVEVSDPRNKVVNLGSRYFGDVVKKYIPIVNNSPAPISFHLAFTPYSVRLQSPDILSVGPVGRLTLDPRGGSMRVEVIFKPNVRIPAFAEEGSCLGMEVTLDTDAIPFGTVCYQSSVTRTLVMSNTGDMNTRFRWDSDRFLPDFSISPVEGYITPGTEVTFDVNFHPQTISSDIRCEKLRCFLDGGPHKPITLTLTGSCTAIVPSKEVQNFMTFVRGKETKMISIINKTNQLWELSPVIEGEFWSGPIKFIVEPQQTKQYELTYRPLTMTTESKKHMGTLFFPLPDGTGLLFNLQGTADVPKPNGKISREVPCKTTYTELLTVYNWLNKAQRFRVKTEPIKPEKFDPGTTVKGMEYVDVPPSSSKDYKLNFYAYRETAMLLKVTFINDQTGEYQYYEISIRATKPGVIAMLELSTPVRKSVPYTLRLDNPLNTPITFSATCNVPEIQMPSQLQVPPQSQGLITFEYQPLKIGDVQGKLEFNNSELGLFMYDLLLHATHPIPEKIVYFRTSLGQSFQQPAKFLNYAKQKTDYICKVDNADFHVEKTVAAAPASTDGTEVALEVTFEPSRLGEQRATLIVSSPIGGEYTFPLVGTCTPPKPQGPYIIKAGATSAINFRNVFSNTTTFLFQVDNPLFYVTKNSESIRSKKEQRIVVGFDGGDATSKAPVMGRLVVSCTYSAGGNSSTQWVYYLKGVKH</sequence>
<feature type="domain" description="Hydin adenylate kinase-like" evidence="8">
    <location>
        <begin position="2076"/>
        <end position="2266"/>
    </location>
</feature>
<dbReference type="Pfam" id="PF17213">
    <property type="entry name" value="Hydin_ADK"/>
    <property type="match status" value="1"/>
</dbReference>
<dbReference type="InterPro" id="IPR033768">
    <property type="entry name" value="Hydin_ADK"/>
</dbReference>
<feature type="region of interest" description="Disordered" evidence="7">
    <location>
        <begin position="2686"/>
        <end position="2771"/>
    </location>
</feature>
<dbReference type="STRING" id="400727.A0A2T7NHJ3"/>
<keyword evidence="4" id="KW-0969">Cilium</keyword>
<dbReference type="SUPFAM" id="SSF52540">
    <property type="entry name" value="P-loop containing nucleoside triphosphate hydrolases"/>
    <property type="match status" value="1"/>
</dbReference>
<dbReference type="InterPro" id="IPR027417">
    <property type="entry name" value="P-loop_NTPase"/>
</dbReference>
<dbReference type="PANTHER" id="PTHR23053:SF0">
    <property type="entry name" value="HYDROCEPHALUS-INDUCING PROTEIN HOMOLOG"/>
    <property type="match status" value="1"/>
</dbReference>
<dbReference type="Gene3D" id="2.60.40.10">
    <property type="entry name" value="Immunoglobulins"/>
    <property type="match status" value="22"/>
</dbReference>
<keyword evidence="6" id="KW-0175">Coiled coil</keyword>
<keyword evidence="11" id="KW-1185">Reference proteome</keyword>
<dbReference type="PANTHER" id="PTHR23053">
    <property type="entry name" value="DLEC1 DELETED IN LUNG AND ESOPHAGEAL CANCER 1"/>
    <property type="match status" value="1"/>
</dbReference>
<dbReference type="OrthoDB" id="442692at2759"/>
<dbReference type="Pfam" id="PF22544">
    <property type="entry name" value="HYDIN_VesB_CFA65-like_Ig"/>
    <property type="match status" value="4"/>
</dbReference>
<gene>
    <name evidence="10" type="ORF">C0Q70_18769</name>
</gene>
<feature type="compositionally biased region" description="Basic and acidic residues" evidence="7">
    <location>
        <begin position="2433"/>
        <end position="2477"/>
    </location>
</feature>
<dbReference type="GO" id="GO:0005930">
    <property type="term" value="C:axoneme"/>
    <property type="evidence" value="ECO:0007669"/>
    <property type="project" value="TreeGrafter"/>
</dbReference>
<feature type="region of interest" description="Disordered" evidence="7">
    <location>
        <begin position="2362"/>
        <end position="2492"/>
    </location>
</feature>
<feature type="compositionally biased region" description="Basic and acidic residues" evidence="7">
    <location>
        <begin position="1953"/>
        <end position="1970"/>
    </location>
</feature>
<feature type="compositionally biased region" description="Polar residues" evidence="7">
    <location>
        <begin position="2195"/>
        <end position="2208"/>
    </location>
</feature>
<dbReference type="InterPro" id="IPR013783">
    <property type="entry name" value="Ig-like_fold"/>
</dbReference>
<feature type="region of interest" description="Disordered" evidence="7">
    <location>
        <begin position="2529"/>
        <end position="2601"/>
    </location>
</feature>
<feature type="region of interest" description="Disordered" evidence="7">
    <location>
        <begin position="1599"/>
        <end position="1618"/>
    </location>
</feature>
<feature type="compositionally biased region" description="Basic and acidic residues" evidence="7">
    <location>
        <begin position="2557"/>
        <end position="2580"/>
    </location>
</feature>
<feature type="coiled-coil region" evidence="6">
    <location>
        <begin position="1224"/>
        <end position="1251"/>
    </location>
</feature>
<evidence type="ECO:0000313" key="11">
    <source>
        <dbReference type="Proteomes" id="UP000245119"/>
    </source>
</evidence>
<feature type="domain" description="HYDIN/VesB/CFA65-like Ig-like" evidence="9">
    <location>
        <begin position="4471"/>
        <end position="4568"/>
    </location>
</feature>
<feature type="region of interest" description="Disordered" evidence="7">
    <location>
        <begin position="2183"/>
        <end position="2212"/>
    </location>
</feature>
<evidence type="ECO:0000259" key="9">
    <source>
        <dbReference type="Pfam" id="PF22544"/>
    </source>
</evidence>
<keyword evidence="5" id="KW-0966">Cell projection</keyword>
<organism evidence="10 11">
    <name type="scientific">Pomacea canaliculata</name>
    <name type="common">Golden apple snail</name>
    <dbReference type="NCBI Taxonomy" id="400727"/>
    <lineage>
        <taxon>Eukaryota</taxon>
        <taxon>Metazoa</taxon>
        <taxon>Spiralia</taxon>
        <taxon>Lophotrochozoa</taxon>
        <taxon>Mollusca</taxon>
        <taxon>Gastropoda</taxon>
        <taxon>Caenogastropoda</taxon>
        <taxon>Architaenioglossa</taxon>
        <taxon>Ampullarioidea</taxon>
        <taxon>Ampullariidae</taxon>
        <taxon>Pomacea</taxon>
    </lineage>
</organism>
<comment type="caution">
    <text evidence="10">The sequence shown here is derived from an EMBL/GenBank/DDBJ whole genome shotgun (WGS) entry which is preliminary data.</text>
</comment>
<evidence type="ECO:0000313" key="10">
    <source>
        <dbReference type="EMBL" id="PVD20612.1"/>
    </source>
</evidence>
<dbReference type="Gene3D" id="3.40.50.300">
    <property type="entry name" value="P-loop containing nucleotide triphosphate hydrolases"/>
    <property type="match status" value="1"/>
</dbReference>
<evidence type="ECO:0000256" key="4">
    <source>
        <dbReference type="ARBA" id="ARBA00023069"/>
    </source>
</evidence>